<dbReference type="OrthoDB" id="9814946at2"/>
<evidence type="ECO:0000313" key="2">
    <source>
        <dbReference type="EMBL" id="APZ95320.1"/>
    </source>
</evidence>
<feature type="domain" description="Xylose isomerase-like TIM barrel" evidence="1">
    <location>
        <begin position="22"/>
        <end position="265"/>
    </location>
</feature>
<dbReference type="KEGG" id="fmr:Fuma_04976"/>
<evidence type="ECO:0000259" key="1">
    <source>
        <dbReference type="Pfam" id="PF01261"/>
    </source>
</evidence>
<dbReference type="PANTHER" id="PTHR12110:SF48">
    <property type="entry name" value="BLL3656 PROTEIN"/>
    <property type="match status" value="1"/>
</dbReference>
<dbReference type="Proteomes" id="UP000187735">
    <property type="component" value="Chromosome"/>
</dbReference>
<dbReference type="Pfam" id="PF01261">
    <property type="entry name" value="AP_endonuc_2"/>
    <property type="match status" value="1"/>
</dbReference>
<dbReference type="InterPro" id="IPR013022">
    <property type="entry name" value="Xyl_isomerase-like_TIM-brl"/>
</dbReference>
<dbReference type="InterPro" id="IPR036237">
    <property type="entry name" value="Xyl_isomerase-like_sf"/>
</dbReference>
<dbReference type="GO" id="GO:0016853">
    <property type="term" value="F:isomerase activity"/>
    <property type="evidence" value="ECO:0007669"/>
    <property type="project" value="UniProtKB-KW"/>
</dbReference>
<dbReference type="PANTHER" id="PTHR12110">
    <property type="entry name" value="HYDROXYPYRUVATE ISOMERASE"/>
    <property type="match status" value="1"/>
</dbReference>
<name>A0A1P8WMN7_9PLAN</name>
<gene>
    <name evidence="2" type="primary">iolI_3</name>
    <name evidence="2" type="ORF">Fuma_04976</name>
</gene>
<dbReference type="RefSeq" id="WP_077026501.1">
    <property type="nucleotide sequence ID" value="NZ_CP017641.1"/>
</dbReference>
<dbReference type="AlphaFoldDB" id="A0A1P8WMN7"/>
<keyword evidence="2" id="KW-0413">Isomerase</keyword>
<dbReference type="EMBL" id="CP017641">
    <property type="protein sequence ID" value="APZ95320.1"/>
    <property type="molecule type" value="Genomic_DNA"/>
</dbReference>
<reference evidence="2 3" key="1">
    <citation type="journal article" date="2016" name="Front. Microbiol.">
        <title>Fuerstia marisgermanicae gen. nov., sp. nov., an Unusual Member of the Phylum Planctomycetes from the German Wadden Sea.</title>
        <authorList>
            <person name="Kohn T."/>
            <person name="Heuer A."/>
            <person name="Jogler M."/>
            <person name="Vollmers J."/>
            <person name="Boedeker C."/>
            <person name="Bunk B."/>
            <person name="Rast P."/>
            <person name="Borchert D."/>
            <person name="Glockner I."/>
            <person name="Freese H.M."/>
            <person name="Klenk H.P."/>
            <person name="Overmann J."/>
            <person name="Kaster A.K."/>
            <person name="Rohde M."/>
            <person name="Wiegand S."/>
            <person name="Jogler C."/>
        </authorList>
    </citation>
    <scope>NUCLEOTIDE SEQUENCE [LARGE SCALE GENOMIC DNA]</scope>
    <source>
        <strain evidence="2 3">NH11</strain>
    </source>
</reference>
<dbReference type="SUPFAM" id="SSF51658">
    <property type="entry name" value="Xylose isomerase-like"/>
    <property type="match status" value="1"/>
</dbReference>
<protein>
    <submittedName>
        <fullName evidence="2">Inosose isomerase</fullName>
        <ecNumber evidence="2">5.3.99.-</ecNumber>
    </submittedName>
</protein>
<dbReference type="Gene3D" id="3.20.20.150">
    <property type="entry name" value="Divalent-metal-dependent TIM barrel enzymes"/>
    <property type="match status" value="1"/>
</dbReference>
<evidence type="ECO:0000313" key="3">
    <source>
        <dbReference type="Proteomes" id="UP000187735"/>
    </source>
</evidence>
<dbReference type="InterPro" id="IPR050312">
    <property type="entry name" value="IolE/XylAMocC-like"/>
</dbReference>
<proteinExistence type="predicted"/>
<dbReference type="STRING" id="1891926.Fuma_04976"/>
<dbReference type="EC" id="5.3.99.-" evidence="2"/>
<keyword evidence="3" id="KW-1185">Reference proteome</keyword>
<accession>A0A1P8WMN7</accession>
<sequence>MTAFQYSLNSSTIKTTPILDKIRVAAEAGYAGIELWHDDIDAHIEAGGTVDDVRKCVDDHGIKVPTTIHMKDWFQPAGEEHVKAMDIAKRKLEQAAAVGAPHTVSGPPHGKADRALGKRHYHELLMLGAQFGVRPAFEYLGFIEDLKTIDDAIEIAEGSAHPNACIVLDPFHCYVGGGGVESIAKLTAEQVAVSHFNDAPAEPDPSTQRDPDRVMPGDGAIDLKRYCELLKQIDYSGFLSLELFRPDLWEQDPLDVAKLGLEKMRAVAETDS</sequence>
<organism evidence="2 3">
    <name type="scientific">Fuerstiella marisgermanici</name>
    <dbReference type="NCBI Taxonomy" id="1891926"/>
    <lineage>
        <taxon>Bacteria</taxon>
        <taxon>Pseudomonadati</taxon>
        <taxon>Planctomycetota</taxon>
        <taxon>Planctomycetia</taxon>
        <taxon>Planctomycetales</taxon>
        <taxon>Planctomycetaceae</taxon>
        <taxon>Fuerstiella</taxon>
    </lineage>
</organism>